<protein>
    <recommendedName>
        <fullName evidence="6">Methylamine utilisation protein MauE domain-containing protein</fullName>
    </recommendedName>
</protein>
<dbReference type="AlphaFoldDB" id="A0A5C6LKV8"/>
<keyword evidence="3 5" id="KW-1133">Transmembrane helix</keyword>
<keyword evidence="2 5" id="KW-0812">Transmembrane</keyword>
<evidence type="ECO:0000256" key="1">
    <source>
        <dbReference type="ARBA" id="ARBA00004141"/>
    </source>
</evidence>
<sequence>MQRQPFSDAYGKFLTWSIPATEILLSLMMVTTAFRKLGLYLSTSLMICFTGYIVLVQLHYYGKIPCSCGGVISKLSWPQHLLFNLFFVAIGFLGIYLEQRADSLQQNVHLAK</sequence>
<dbReference type="EMBL" id="VOHS01000040">
    <property type="protein sequence ID" value="TWV95181.1"/>
    <property type="molecule type" value="Genomic_DNA"/>
</dbReference>
<proteinExistence type="predicted"/>
<keyword evidence="4 5" id="KW-0472">Membrane</keyword>
<gene>
    <name evidence="7" type="ORF">FEF09_24645</name>
</gene>
<dbReference type="GO" id="GO:0030416">
    <property type="term" value="P:methylamine metabolic process"/>
    <property type="evidence" value="ECO:0007669"/>
    <property type="project" value="InterPro"/>
</dbReference>
<reference evidence="7 8" key="1">
    <citation type="submission" date="2019-08" db="EMBL/GenBank/DDBJ databases">
        <title>Whole genome sequencing of chitin degrading bacteria Chitinophaga pinensis YS16.</title>
        <authorList>
            <person name="Singh R.P."/>
            <person name="Manchanda G."/>
            <person name="Maurya I.K."/>
            <person name="Joshi N.K."/>
            <person name="Srivastava A.K."/>
        </authorList>
    </citation>
    <scope>NUCLEOTIDE SEQUENCE [LARGE SCALE GENOMIC DNA]</scope>
    <source>
        <strain evidence="7 8">YS-16</strain>
    </source>
</reference>
<dbReference type="GO" id="GO:0016020">
    <property type="term" value="C:membrane"/>
    <property type="evidence" value="ECO:0007669"/>
    <property type="project" value="UniProtKB-SubCell"/>
</dbReference>
<name>A0A5C6LKV8_9BACT</name>
<evidence type="ECO:0000259" key="6">
    <source>
        <dbReference type="Pfam" id="PF07291"/>
    </source>
</evidence>
<dbReference type="OrthoDB" id="680026at2"/>
<comment type="subcellular location">
    <subcellularLocation>
        <location evidence="1">Membrane</location>
        <topology evidence="1">Multi-pass membrane protein</topology>
    </subcellularLocation>
</comment>
<dbReference type="Proteomes" id="UP000318815">
    <property type="component" value="Unassembled WGS sequence"/>
</dbReference>
<feature type="domain" description="Methylamine utilisation protein MauE" evidence="6">
    <location>
        <begin position="2"/>
        <end position="96"/>
    </location>
</feature>
<evidence type="ECO:0000313" key="7">
    <source>
        <dbReference type="EMBL" id="TWV95181.1"/>
    </source>
</evidence>
<organism evidence="7 8">
    <name type="scientific">Chitinophaga pinensis</name>
    <dbReference type="NCBI Taxonomy" id="79329"/>
    <lineage>
        <taxon>Bacteria</taxon>
        <taxon>Pseudomonadati</taxon>
        <taxon>Bacteroidota</taxon>
        <taxon>Chitinophagia</taxon>
        <taxon>Chitinophagales</taxon>
        <taxon>Chitinophagaceae</taxon>
        <taxon>Chitinophaga</taxon>
    </lineage>
</organism>
<feature type="transmembrane region" description="Helical" evidence="5">
    <location>
        <begin position="80"/>
        <end position="97"/>
    </location>
</feature>
<evidence type="ECO:0000256" key="4">
    <source>
        <dbReference type="ARBA" id="ARBA00023136"/>
    </source>
</evidence>
<dbReference type="Pfam" id="PF07291">
    <property type="entry name" value="MauE"/>
    <property type="match status" value="1"/>
</dbReference>
<comment type="caution">
    <text evidence="7">The sequence shown here is derived from an EMBL/GenBank/DDBJ whole genome shotgun (WGS) entry which is preliminary data.</text>
</comment>
<evidence type="ECO:0000256" key="2">
    <source>
        <dbReference type="ARBA" id="ARBA00022692"/>
    </source>
</evidence>
<dbReference type="InterPro" id="IPR009908">
    <property type="entry name" value="Methylamine_util_MauE"/>
</dbReference>
<feature type="transmembrane region" description="Helical" evidence="5">
    <location>
        <begin position="37"/>
        <end position="60"/>
    </location>
</feature>
<evidence type="ECO:0000256" key="3">
    <source>
        <dbReference type="ARBA" id="ARBA00022989"/>
    </source>
</evidence>
<keyword evidence="8" id="KW-1185">Reference proteome</keyword>
<evidence type="ECO:0000256" key="5">
    <source>
        <dbReference type="SAM" id="Phobius"/>
    </source>
</evidence>
<evidence type="ECO:0000313" key="8">
    <source>
        <dbReference type="Proteomes" id="UP000318815"/>
    </source>
</evidence>
<accession>A0A5C6LKV8</accession>